<dbReference type="AlphaFoldDB" id="A0A8H3ZNE9"/>
<comment type="similarity">
    <text evidence="1">Belongs to the lcsJ thioesterase family.</text>
</comment>
<dbReference type="SUPFAM" id="SSF54637">
    <property type="entry name" value="Thioesterase/thiol ester dehydrase-isomerase"/>
    <property type="match status" value="1"/>
</dbReference>
<gene>
    <name evidence="3" type="ORF">GQ607_014750</name>
</gene>
<evidence type="ECO:0000313" key="4">
    <source>
        <dbReference type="Proteomes" id="UP000434172"/>
    </source>
</evidence>
<keyword evidence="4" id="KW-1185">Reference proteome</keyword>
<dbReference type="SUPFAM" id="SSF51735">
    <property type="entry name" value="NAD(P)-binding Rossmann-fold domains"/>
    <property type="match status" value="1"/>
</dbReference>
<dbReference type="EMBL" id="WOWK01000118">
    <property type="protein sequence ID" value="KAF0317965.1"/>
    <property type="molecule type" value="Genomic_DNA"/>
</dbReference>
<dbReference type="InterPro" id="IPR002347">
    <property type="entry name" value="SDR_fam"/>
</dbReference>
<dbReference type="CDD" id="cd00586">
    <property type="entry name" value="4HBT"/>
    <property type="match status" value="1"/>
</dbReference>
<dbReference type="InterPro" id="IPR036291">
    <property type="entry name" value="NAD(P)-bd_dom_sf"/>
</dbReference>
<evidence type="ECO:0000313" key="3">
    <source>
        <dbReference type="EMBL" id="KAF0317965.1"/>
    </source>
</evidence>
<evidence type="ECO:0000256" key="1">
    <source>
        <dbReference type="ARBA" id="ARBA00038476"/>
    </source>
</evidence>
<evidence type="ECO:0000256" key="2">
    <source>
        <dbReference type="SAM" id="MobiDB-lite"/>
    </source>
</evidence>
<dbReference type="InterPro" id="IPR029069">
    <property type="entry name" value="HotDog_dom_sf"/>
</dbReference>
<dbReference type="Pfam" id="PF13279">
    <property type="entry name" value="4HBT_2"/>
    <property type="match status" value="1"/>
</dbReference>
<proteinExistence type="inferred from homology"/>
<dbReference type="PANTHER" id="PTHR12475">
    <property type="match status" value="1"/>
</dbReference>
<reference evidence="3 4" key="1">
    <citation type="submission" date="2019-12" db="EMBL/GenBank/DDBJ databases">
        <title>A genome sequence resource for the geographically widespread anthracnose pathogen Colletotrichum asianum.</title>
        <authorList>
            <person name="Meng Y."/>
        </authorList>
    </citation>
    <scope>NUCLEOTIDE SEQUENCE [LARGE SCALE GENOMIC DNA]</scope>
    <source>
        <strain evidence="3 4">ICMP 18580</strain>
    </source>
</reference>
<dbReference type="Proteomes" id="UP000434172">
    <property type="component" value="Unassembled WGS sequence"/>
</dbReference>
<dbReference type="OrthoDB" id="7289984at2759"/>
<accession>A0A8H3ZNE9</accession>
<dbReference type="PANTHER" id="PTHR12475:SF4">
    <property type="entry name" value="PROTEIN THEM6"/>
    <property type="match status" value="1"/>
</dbReference>
<feature type="region of interest" description="Disordered" evidence="2">
    <location>
        <begin position="259"/>
        <end position="297"/>
    </location>
</feature>
<dbReference type="Gene3D" id="3.40.50.720">
    <property type="entry name" value="NAD(P)-binding Rossmann-like Domain"/>
    <property type="match status" value="1"/>
</dbReference>
<dbReference type="Gene3D" id="3.10.129.10">
    <property type="entry name" value="Hotdog Thioesterase"/>
    <property type="match status" value="1"/>
</dbReference>
<name>A0A8H3ZNE9_9PEZI</name>
<dbReference type="Pfam" id="PF00106">
    <property type="entry name" value="adh_short"/>
    <property type="match status" value="1"/>
</dbReference>
<organism evidence="3 4">
    <name type="scientific">Colletotrichum asianum</name>
    <dbReference type="NCBI Taxonomy" id="702518"/>
    <lineage>
        <taxon>Eukaryota</taxon>
        <taxon>Fungi</taxon>
        <taxon>Dikarya</taxon>
        <taxon>Ascomycota</taxon>
        <taxon>Pezizomycotina</taxon>
        <taxon>Sordariomycetes</taxon>
        <taxon>Hypocreomycetidae</taxon>
        <taxon>Glomerellales</taxon>
        <taxon>Glomerellaceae</taxon>
        <taxon>Colletotrichum</taxon>
        <taxon>Colletotrichum gloeosporioides species complex</taxon>
    </lineage>
</organism>
<protein>
    <submittedName>
        <fullName evidence="3">Capsule polysaccharide biosynthesis protein</fullName>
    </submittedName>
</protein>
<dbReference type="InterPro" id="IPR051490">
    <property type="entry name" value="THEM6_lcsJ_thioesterase"/>
</dbReference>
<comment type="caution">
    <text evidence="3">The sequence shown here is derived from an EMBL/GenBank/DDBJ whole genome shotgun (WGS) entry which is preliminary data.</text>
</comment>
<dbReference type="PRINTS" id="PR00081">
    <property type="entry name" value="GDHRDH"/>
</dbReference>
<feature type="compositionally biased region" description="Basic and acidic residues" evidence="2">
    <location>
        <begin position="275"/>
        <end position="296"/>
    </location>
</feature>
<dbReference type="CDD" id="cd05325">
    <property type="entry name" value="carb_red_sniffer_like_SDR_c"/>
    <property type="match status" value="1"/>
</dbReference>
<sequence length="563" mass="61111">MLRKRATEALPWSSSQPVGLGATLRARAIEAFKAAKPVLLRALEQAQRWAAKNKGKACLAALAAAAFCLNFKRLPFVWHLRVFYNIWFPRKRYFDSRPGSIFRPVVTPSRVALLETDYNLHKSNSTYFSDLDVARTDLLAALRSQAIRGGLYKEYKEGVQVLLAGTSCNFKKEIKIGVAFDMHSRILSWDRKWIYVITHFAEKRKKSVNGKAPSRSPSVYATAISKCVVKAGRLTVPPEKFFQAAGVLRTEVPNLNWVDGNTSSESLSKSKKEKKSKDKDSKKRDKGEKSSRRHGDSTSNIVYHGCIMTNTVYVITGTNKGIGLGLVKALIARPSTTVVASVRSDAAAASLKAGVAEVTKGSGSELHVMLLDLSTAPSPAAVREAFTVATAGTVDRIDILVSNAAAPFPMLPISTPPAEDFRKAFEINTIAPLMVFQGLWPLMDKPRTETDVPAKFIGVTSSVGSIETQEPVPGGAYGPSKAALNHITKSLHAQHKNLIAVALHPGWVQTDMGNYAANAWNYAAGPPDTIDSSVSGCLQVIDGASRETTSGKFVTQTGQVVPW</sequence>